<proteinExistence type="inferred from homology"/>
<dbReference type="CDD" id="cd00165">
    <property type="entry name" value="S4"/>
    <property type="match status" value="1"/>
</dbReference>
<evidence type="ECO:0000256" key="15">
    <source>
        <dbReference type="ARBA" id="ARBA00069727"/>
    </source>
</evidence>
<dbReference type="GO" id="GO:1990904">
    <property type="term" value="C:ribonucleoprotein complex"/>
    <property type="evidence" value="ECO:0007669"/>
    <property type="project" value="UniProtKB-KW"/>
</dbReference>
<comment type="similarity">
    <text evidence="4">Belongs to the EMC6 family.</text>
</comment>
<dbReference type="Gene3D" id="3.10.290.10">
    <property type="entry name" value="RNA-binding S4 domain"/>
    <property type="match status" value="1"/>
</dbReference>
<accession>A0A085MFA8</accession>
<keyword evidence="9 17" id="KW-0694">RNA-binding</keyword>
<evidence type="ECO:0000256" key="1">
    <source>
        <dbReference type="ARBA" id="ARBA00004477"/>
    </source>
</evidence>
<keyword evidence="12" id="KW-0539">Nucleus</keyword>
<evidence type="ECO:0000313" key="22">
    <source>
        <dbReference type="Proteomes" id="UP000030764"/>
    </source>
</evidence>
<dbReference type="EMBL" id="KL363197">
    <property type="protein sequence ID" value="KFD55904.1"/>
    <property type="molecule type" value="Genomic_DNA"/>
</dbReference>
<evidence type="ECO:0000256" key="2">
    <source>
        <dbReference type="ARBA" id="ARBA00004604"/>
    </source>
</evidence>
<protein>
    <recommendedName>
        <fullName evidence="5">ER membrane protein complex subunit 6</fullName>
    </recommendedName>
    <alternativeName>
        <fullName evidence="14">Transmembrane protein 93</fullName>
    </alternativeName>
    <alternativeName>
        <fullName evidence="15 16">U3 Small Nucleolar ribonucleoprotein protein IMP3</fullName>
    </alternativeName>
</protein>
<reference evidence="21 22" key="1">
    <citation type="journal article" date="2014" name="Nat. Genet.">
        <title>Genome and transcriptome of the porcine whipworm Trichuris suis.</title>
        <authorList>
            <person name="Jex A.R."/>
            <person name="Nejsum P."/>
            <person name="Schwarz E.M."/>
            <person name="Hu L."/>
            <person name="Young N.D."/>
            <person name="Hall R.S."/>
            <person name="Korhonen P.K."/>
            <person name="Liao S."/>
            <person name="Thamsborg S."/>
            <person name="Xia J."/>
            <person name="Xu P."/>
            <person name="Wang S."/>
            <person name="Scheerlinck J.P."/>
            <person name="Hofmann A."/>
            <person name="Sternberg P.W."/>
            <person name="Wang J."/>
            <person name="Gasser R.B."/>
        </authorList>
    </citation>
    <scope>NUCLEOTIDE SEQUENCE [LARGE SCALE GENOMIC DNA]</scope>
    <source>
        <strain evidence="21">DCEP-RM93M</strain>
    </source>
</reference>
<dbReference type="AlphaFoldDB" id="A0A085MFA8"/>
<comment type="subcellular location">
    <subcellularLocation>
        <location evidence="1">Endoplasmic reticulum membrane</location>
        <topology evidence="1">Multi-pass membrane protein</topology>
    </subcellularLocation>
    <subcellularLocation>
        <location evidence="2">Nucleus</location>
        <location evidence="2">Nucleolus</location>
    </subcellularLocation>
</comment>
<evidence type="ECO:0000259" key="19">
    <source>
        <dbReference type="SMART" id="SM00363"/>
    </source>
</evidence>
<evidence type="ECO:0000256" key="10">
    <source>
        <dbReference type="ARBA" id="ARBA00022989"/>
    </source>
</evidence>
<dbReference type="PANTHER" id="PTHR20994">
    <property type="entry name" value="ER MEMBRANE PROTEIN COMPLEX SUBUNIT 6"/>
    <property type="match status" value="1"/>
</dbReference>
<evidence type="ECO:0000256" key="9">
    <source>
        <dbReference type="ARBA" id="ARBA00022884"/>
    </source>
</evidence>
<feature type="transmembrane region" description="Helical" evidence="18">
    <location>
        <begin position="334"/>
        <end position="357"/>
    </location>
</feature>
<evidence type="ECO:0000256" key="16">
    <source>
        <dbReference type="ARBA" id="ARBA00072223"/>
    </source>
</evidence>
<dbReference type="Proteomes" id="UP000030764">
    <property type="component" value="Unassembled WGS sequence"/>
</dbReference>
<dbReference type="Pfam" id="PF01479">
    <property type="entry name" value="S4"/>
    <property type="match status" value="1"/>
</dbReference>
<evidence type="ECO:0000256" key="5">
    <source>
        <dbReference type="ARBA" id="ARBA00020827"/>
    </source>
</evidence>
<evidence type="ECO:0000256" key="14">
    <source>
        <dbReference type="ARBA" id="ARBA00031072"/>
    </source>
</evidence>
<evidence type="ECO:0000256" key="3">
    <source>
        <dbReference type="ARBA" id="ARBA00007465"/>
    </source>
</evidence>
<dbReference type="GO" id="GO:0042254">
    <property type="term" value="P:ribosome biogenesis"/>
    <property type="evidence" value="ECO:0007669"/>
    <property type="project" value="UniProtKB-KW"/>
</dbReference>
<dbReference type="SMART" id="SM01390">
    <property type="entry name" value="Ribosomal_S4"/>
    <property type="match status" value="1"/>
</dbReference>
<evidence type="ECO:0000256" key="17">
    <source>
        <dbReference type="PROSITE-ProRule" id="PRU00182"/>
    </source>
</evidence>
<dbReference type="InterPro" id="IPR029008">
    <property type="entry name" value="EMC6-like"/>
</dbReference>
<dbReference type="SMART" id="SM00363">
    <property type="entry name" value="S4"/>
    <property type="match status" value="1"/>
</dbReference>
<dbReference type="Pfam" id="PF07019">
    <property type="entry name" value="EMC6"/>
    <property type="match status" value="1"/>
</dbReference>
<dbReference type="PROSITE" id="PS50889">
    <property type="entry name" value="S4"/>
    <property type="match status" value="1"/>
</dbReference>
<keyword evidence="7 18" id="KW-0812">Transmembrane</keyword>
<evidence type="ECO:0000256" key="6">
    <source>
        <dbReference type="ARBA" id="ARBA00022517"/>
    </source>
</evidence>
<dbReference type="GO" id="GO:0005730">
    <property type="term" value="C:nucleolus"/>
    <property type="evidence" value="ECO:0007669"/>
    <property type="project" value="UniProtKB-SubCell"/>
</dbReference>
<keyword evidence="22" id="KW-1185">Reference proteome</keyword>
<dbReference type="SUPFAM" id="SSF55174">
    <property type="entry name" value="Alpha-L RNA-binding motif"/>
    <property type="match status" value="1"/>
</dbReference>
<comment type="similarity">
    <text evidence="3">Belongs to the universal ribosomal protein uS4 family.</text>
</comment>
<evidence type="ECO:0000313" key="21">
    <source>
        <dbReference type="EMBL" id="KFD55904.1"/>
    </source>
</evidence>
<keyword evidence="8" id="KW-0256">Endoplasmic reticulum</keyword>
<feature type="transmembrane region" description="Helical" evidence="18">
    <location>
        <begin position="302"/>
        <end position="322"/>
    </location>
</feature>
<dbReference type="GO" id="GO:0034975">
    <property type="term" value="P:protein folding in endoplasmic reticulum"/>
    <property type="evidence" value="ECO:0007669"/>
    <property type="project" value="TreeGrafter"/>
</dbReference>
<keyword evidence="11 18" id="KW-0472">Membrane</keyword>
<evidence type="ECO:0000256" key="12">
    <source>
        <dbReference type="ARBA" id="ARBA00023242"/>
    </source>
</evidence>
<dbReference type="InterPro" id="IPR001912">
    <property type="entry name" value="Ribosomal_uS4_N"/>
</dbReference>
<sequence>MCVKINFRYCYLAIVLANTLTYCSRLNGFRELCRMRKLKYHEQKLLKKVNFFDWDLDKNVHESTIINRYRLKNHEEYTVYNKLSREIRQVAQKIKDLPPTDPFRIESSRMLIDKLYSIGLIPTKQGLDLCGKVSASSFCRRRLPVVLRRNHMAETLAAATAYVQHGHVRVGPEMINDPAYLVPRNLEDFVTWTNSSKIRKHVLEYNDERDDFDLLSKFQQVESTASIGDTIPCFTCGAAKTISFRHLIMKKSPKHSSNECEQVYSDGAVRNNYAVLEYSRTCQAAASGVAAGILGLTGLNGFIFYCLCAFVQSAIWCWKAGFHLSDYFTHPSAVLTHGVLGGLFTYVLFWTFLYGIVHVY</sequence>
<feature type="domain" description="Small ribosomal subunit protein uS4 N-terminal" evidence="20">
    <location>
        <begin position="37"/>
        <end position="140"/>
    </location>
</feature>
<dbReference type="InterPro" id="IPR008504">
    <property type="entry name" value="Emc6"/>
</dbReference>
<dbReference type="InterPro" id="IPR002942">
    <property type="entry name" value="S4_RNA-bd"/>
</dbReference>
<dbReference type="Pfam" id="PF00163">
    <property type="entry name" value="Ribosomal_S4"/>
    <property type="match status" value="1"/>
</dbReference>
<dbReference type="PANTHER" id="PTHR20994:SF0">
    <property type="entry name" value="ER MEMBRANE PROTEIN COMPLEX SUBUNIT 6"/>
    <property type="match status" value="1"/>
</dbReference>
<evidence type="ECO:0000256" key="18">
    <source>
        <dbReference type="SAM" id="Phobius"/>
    </source>
</evidence>
<organism evidence="21 22">
    <name type="scientific">Trichuris suis</name>
    <name type="common">pig whipworm</name>
    <dbReference type="NCBI Taxonomy" id="68888"/>
    <lineage>
        <taxon>Eukaryota</taxon>
        <taxon>Metazoa</taxon>
        <taxon>Ecdysozoa</taxon>
        <taxon>Nematoda</taxon>
        <taxon>Enoplea</taxon>
        <taxon>Dorylaimia</taxon>
        <taxon>Trichinellida</taxon>
        <taxon>Trichuridae</taxon>
        <taxon>Trichuris</taxon>
    </lineage>
</organism>
<evidence type="ECO:0000256" key="7">
    <source>
        <dbReference type="ARBA" id="ARBA00022692"/>
    </source>
</evidence>
<keyword evidence="13" id="KW-0687">Ribonucleoprotein</keyword>
<dbReference type="FunFam" id="3.10.290.10:FF:000006">
    <property type="entry name" value="U3 small nucleolar ribonucleoprotein IMP3"/>
    <property type="match status" value="1"/>
</dbReference>
<evidence type="ECO:0000256" key="8">
    <source>
        <dbReference type="ARBA" id="ARBA00022824"/>
    </source>
</evidence>
<dbReference type="GO" id="GO:0000045">
    <property type="term" value="P:autophagosome assembly"/>
    <property type="evidence" value="ECO:0007669"/>
    <property type="project" value="TreeGrafter"/>
</dbReference>
<evidence type="ECO:0000256" key="4">
    <source>
        <dbReference type="ARBA" id="ARBA00009436"/>
    </source>
</evidence>
<dbReference type="GO" id="GO:0019843">
    <property type="term" value="F:rRNA binding"/>
    <property type="evidence" value="ECO:0007669"/>
    <property type="project" value="InterPro"/>
</dbReference>
<keyword evidence="6" id="KW-0690">Ribosome biogenesis</keyword>
<evidence type="ECO:0000259" key="20">
    <source>
        <dbReference type="SMART" id="SM01390"/>
    </source>
</evidence>
<name>A0A085MFA8_9BILA</name>
<keyword evidence="10 18" id="KW-1133">Transmembrane helix</keyword>
<dbReference type="InterPro" id="IPR036986">
    <property type="entry name" value="S4_RNA-bd_sf"/>
</dbReference>
<dbReference type="GO" id="GO:0072546">
    <property type="term" value="C:EMC complex"/>
    <property type="evidence" value="ECO:0007669"/>
    <property type="project" value="InterPro"/>
</dbReference>
<evidence type="ECO:0000256" key="11">
    <source>
        <dbReference type="ARBA" id="ARBA00023136"/>
    </source>
</evidence>
<evidence type="ECO:0000256" key="13">
    <source>
        <dbReference type="ARBA" id="ARBA00023274"/>
    </source>
</evidence>
<feature type="domain" description="RNA-binding S4" evidence="19">
    <location>
        <begin position="141"/>
        <end position="207"/>
    </location>
</feature>
<gene>
    <name evidence="21" type="ORF">M513_03343</name>
</gene>